<proteinExistence type="predicted"/>
<evidence type="ECO:0000313" key="1">
    <source>
        <dbReference type="EMBL" id="QDH50357.1"/>
    </source>
</evidence>
<evidence type="ECO:0000313" key="2">
    <source>
        <dbReference type="Proteomes" id="UP000317352"/>
    </source>
</evidence>
<protein>
    <submittedName>
        <fullName evidence="1">Uncharacterized protein</fullName>
    </submittedName>
</protein>
<reference evidence="1 2" key="1">
    <citation type="submission" date="2019-06" db="EMBL/GenBank/DDBJ databases">
        <authorList>
            <person name="Sanders K."/>
            <person name="Barth R."/>
            <person name="Bowles K."/>
            <person name="Glasgow G."/>
            <person name="Gloe M."/>
            <person name="Lewis H."/>
            <person name="McGough T."/>
            <person name="Nutbrown S."/>
            <person name="Romulus S."/>
            <person name="Sergiano J."/>
            <person name="Shin D."/>
            <person name="Suresh M."/>
            <person name="Johnson A."/>
            <person name="Temple L."/>
        </authorList>
    </citation>
    <scope>NUCLEOTIDE SEQUENCE [LARGE SCALE GENOMIC DNA]</scope>
</reference>
<sequence>MVACTIITSMCFIPSPLSVAKRREQGRLYHGVAYPALFPPSYYIRNKNTRKKDL</sequence>
<accession>A0A514AAR5</accession>
<gene>
    <name evidence="1" type="ORF">KAREZI_4</name>
</gene>
<keyword evidence="2" id="KW-1185">Reference proteome</keyword>
<organism evidence="1 2">
    <name type="scientific">Bacillus phage Karezi</name>
    <dbReference type="NCBI Taxonomy" id="2591398"/>
    <lineage>
        <taxon>Viruses</taxon>
        <taxon>Duplodnaviria</taxon>
        <taxon>Heunggongvirae</taxon>
        <taxon>Uroviricota</taxon>
        <taxon>Caudoviricetes</taxon>
        <taxon>Salasmaviridae</taxon>
        <taxon>Tatarstanvirinae</taxon>
        <taxon>Karezivirus</taxon>
        <taxon>Karezivirus karezi</taxon>
    </lineage>
</organism>
<dbReference type="Proteomes" id="UP000317352">
    <property type="component" value="Genome"/>
</dbReference>
<dbReference type="EMBL" id="MN082625">
    <property type="protein sequence ID" value="QDH50357.1"/>
    <property type="molecule type" value="Genomic_DNA"/>
</dbReference>
<name>A0A514AAR5_9CAUD</name>